<dbReference type="GO" id="GO:0046872">
    <property type="term" value="F:metal ion binding"/>
    <property type="evidence" value="ECO:0007669"/>
    <property type="project" value="UniProtKB-KW"/>
</dbReference>
<evidence type="ECO:0000256" key="1">
    <source>
        <dbReference type="ARBA" id="ARBA00022723"/>
    </source>
</evidence>
<dbReference type="PANTHER" id="PTHR35848">
    <property type="entry name" value="OXALATE-BINDING PROTEIN"/>
    <property type="match status" value="1"/>
</dbReference>
<dbReference type="InterPro" id="IPR013096">
    <property type="entry name" value="Cupin_2"/>
</dbReference>
<dbReference type="RefSeq" id="WP_143902265.1">
    <property type="nucleotide sequence ID" value="NZ_VJOL01000022.1"/>
</dbReference>
<dbReference type="InterPro" id="IPR014710">
    <property type="entry name" value="RmlC-like_jellyroll"/>
</dbReference>
<comment type="caution">
    <text evidence="3">The sequence shown here is derived from an EMBL/GenBank/DDBJ whole genome shotgun (WGS) entry which is preliminary data.</text>
</comment>
<dbReference type="InterPro" id="IPR011051">
    <property type="entry name" value="RmlC_Cupin_sf"/>
</dbReference>
<accession>A0A554X1C0</accession>
<keyword evidence="1" id="KW-0479">Metal-binding</keyword>
<dbReference type="Proteomes" id="UP000318542">
    <property type="component" value="Unassembled WGS sequence"/>
</dbReference>
<organism evidence="3 4">
    <name type="scientific">Tepidimonas thermarum</name>
    <dbReference type="NCBI Taxonomy" id="335431"/>
    <lineage>
        <taxon>Bacteria</taxon>
        <taxon>Pseudomonadati</taxon>
        <taxon>Pseudomonadota</taxon>
        <taxon>Betaproteobacteria</taxon>
        <taxon>Burkholderiales</taxon>
        <taxon>Tepidimonas</taxon>
    </lineage>
</organism>
<dbReference type="Pfam" id="PF07883">
    <property type="entry name" value="Cupin_2"/>
    <property type="match status" value="1"/>
</dbReference>
<dbReference type="PANTHER" id="PTHR35848:SF9">
    <property type="entry name" value="SLL1358 PROTEIN"/>
    <property type="match status" value="1"/>
</dbReference>
<proteinExistence type="predicted"/>
<gene>
    <name evidence="3" type="ORF">Tther_01375</name>
</gene>
<keyword evidence="4" id="KW-1185">Reference proteome</keyword>
<dbReference type="AlphaFoldDB" id="A0A554X1C0"/>
<name>A0A554X1C0_9BURK</name>
<dbReference type="SUPFAM" id="SSF51182">
    <property type="entry name" value="RmlC-like cupins"/>
    <property type="match status" value="1"/>
</dbReference>
<evidence type="ECO:0000313" key="3">
    <source>
        <dbReference type="EMBL" id="TSE29639.1"/>
    </source>
</evidence>
<dbReference type="OrthoDB" id="116921at2"/>
<reference evidence="3 4" key="1">
    <citation type="submission" date="2019-07" db="EMBL/GenBank/DDBJ databases">
        <title>Tepidimonas thermarum AA-1 draft genome.</title>
        <authorList>
            <person name="Da Costa M.S."/>
            <person name="Froufe H.J.C."/>
            <person name="Egas C."/>
            <person name="Albuquerque L."/>
        </authorList>
    </citation>
    <scope>NUCLEOTIDE SEQUENCE [LARGE SCALE GENOMIC DNA]</scope>
    <source>
        <strain evidence="3 4">AA-1</strain>
    </source>
</reference>
<dbReference type="InterPro" id="IPR051610">
    <property type="entry name" value="GPI/OXD"/>
</dbReference>
<evidence type="ECO:0000259" key="2">
    <source>
        <dbReference type="Pfam" id="PF07883"/>
    </source>
</evidence>
<dbReference type="CDD" id="cd02224">
    <property type="entry name" value="cupin_SPO2919-like"/>
    <property type="match status" value="1"/>
</dbReference>
<evidence type="ECO:0000313" key="4">
    <source>
        <dbReference type="Proteomes" id="UP000318542"/>
    </source>
</evidence>
<sequence>MPVGSAPVSDVAVAALDVPPRTQPSLYPPPFAARMTGRIKRALGDVFGLSRFGVNLTELAPGAVSSLRHGHSHQDEFVYILQGHPVLRTNAGDTPLAPGMCAGFAAGSGDAHQLVNPTAETVVYLEIGDRTPGDTVHYPDDDLRAVRVDGRWVFTHKDGRPY</sequence>
<dbReference type="EMBL" id="VJOL01000022">
    <property type="protein sequence ID" value="TSE29639.1"/>
    <property type="molecule type" value="Genomic_DNA"/>
</dbReference>
<protein>
    <submittedName>
        <fullName evidence="3">Cupin domain protein</fullName>
    </submittedName>
</protein>
<feature type="domain" description="Cupin type-2" evidence="2">
    <location>
        <begin position="56"/>
        <end position="127"/>
    </location>
</feature>
<dbReference type="Gene3D" id="2.60.120.10">
    <property type="entry name" value="Jelly Rolls"/>
    <property type="match status" value="1"/>
</dbReference>